<dbReference type="Proteomes" id="UP000054928">
    <property type="component" value="Unassembled WGS sequence"/>
</dbReference>
<protein>
    <submittedName>
        <fullName evidence="1">Uncharacterized protein</fullName>
    </submittedName>
</protein>
<dbReference type="GeneID" id="36399675"/>
<sequence>MESTGAQIDWCDRLRNYESNTWWLVRDRENVRSQFGRRFPSFAVASGAMGGSRDRNVNLHRG</sequence>
<evidence type="ECO:0000313" key="1">
    <source>
        <dbReference type="EMBL" id="CEG37172.1"/>
    </source>
</evidence>
<keyword evidence="2" id="KW-1185">Reference proteome</keyword>
<dbReference type="RefSeq" id="XP_024573541.1">
    <property type="nucleotide sequence ID" value="XM_024722467.1"/>
</dbReference>
<reference evidence="2" key="1">
    <citation type="submission" date="2014-09" db="EMBL/GenBank/DDBJ databases">
        <authorList>
            <person name="Sharma Rahul"/>
            <person name="Thines Marco"/>
        </authorList>
    </citation>
    <scope>NUCLEOTIDE SEQUENCE [LARGE SCALE GENOMIC DNA]</scope>
</reference>
<name>A0A0P1A9U6_PLAHL</name>
<evidence type="ECO:0000313" key="2">
    <source>
        <dbReference type="Proteomes" id="UP000054928"/>
    </source>
</evidence>
<dbReference type="EMBL" id="CCYD01000261">
    <property type="protein sequence ID" value="CEG37172.1"/>
    <property type="molecule type" value="Genomic_DNA"/>
</dbReference>
<accession>A0A0P1A9U6</accession>
<dbReference type="AlphaFoldDB" id="A0A0P1A9U6"/>
<proteinExistence type="predicted"/>
<organism evidence="1 2">
    <name type="scientific">Plasmopara halstedii</name>
    <name type="common">Downy mildew of sunflower</name>
    <dbReference type="NCBI Taxonomy" id="4781"/>
    <lineage>
        <taxon>Eukaryota</taxon>
        <taxon>Sar</taxon>
        <taxon>Stramenopiles</taxon>
        <taxon>Oomycota</taxon>
        <taxon>Peronosporomycetes</taxon>
        <taxon>Peronosporales</taxon>
        <taxon>Peronosporaceae</taxon>
        <taxon>Plasmopara</taxon>
    </lineage>
</organism>